<dbReference type="EMBL" id="AKHW03002440">
    <property type="protein sequence ID" value="KYO38643.1"/>
    <property type="molecule type" value="Genomic_DNA"/>
</dbReference>
<feature type="region of interest" description="Disordered" evidence="1">
    <location>
        <begin position="1"/>
        <end position="20"/>
    </location>
</feature>
<dbReference type="AlphaFoldDB" id="A0A151NPD9"/>
<evidence type="ECO:0000256" key="1">
    <source>
        <dbReference type="SAM" id="MobiDB-lite"/>
    </source>
</evidence>
<keyword evidence="3" id="KW-1185">Reference proteome</keyword>
<protein>
    <submittedName>
        <fullName evidence="2">Uncharacterized protein</fullName>
    </submittedName>
</protein>
<organism evidence="2 3">
    <name type="scientific">Alligator mississippiensis</name>
    <name type="common">American alligator</name>
    <dbReference type="NCBI Taxonomy" id="8496"/>
    <lineage>
        <taxon>Eukaryota</taxon>
        <taxon>Metazoa</taxon>
        <taxon>Chordata</taxon>
        <taxon>Craniata</taxon>
        <taxon>Vertebrata</taxon>
        <taxon>Euteleostomi</taxon>
        <taxon>Archelosauria</taxon>
        <taxon>Archosauria</taxon>
        <taxon>Crocodylia</taxon>
        <taxon>Alligatoridae</taxon>
        <taxon>Alligatorinae</taxon>
        <taxon>Alligator</taxon>
    </lineage>
</organism>
<reference evidence="2 3" key="1">
    <citation type="journal article" date="2012" name="Genome Biol.">
        <title>Sequencing three crocodilian genomes to illuminate the evolution of archosaurs and amniotes.</title>
        <authorList>
            <person name="St John J.A."/>
            <person name="Braun E.L."/>
            <person name="Isberg S.R."/>
            <person name="Miles L.G."/>
            <person name="Chong A.Y."/>
            <person name="Gongora J."/>
            <person name="Dalzell P."/>
            <person name="Moran C."/>
            <person name="Bed'hom B."/>
            <person name="Abzhanov A."/>
            <person name="Burgess S.C."/>
            <person name="Cooksey A.M."/>
            <person name="Castoe T.A."/>
            <person name="Crawford N.G."/>
            <person name="Densmore L.D."/>
            <person name="Drew J.C."/>
            <person name="Edwards S.V."/>
            <person name="Faircloth B.C."/>
            <person name="Fujita M.K."/>
            <person name="Greenwold M.J."/>
            <person name="Hoffmann F.G."/>
            <person name="Howard J.M."/>
            <person name="Iguchi T."/>
            <person name="Janes D.E."/>
            <person name="Khan S.Y."/>
            <person name="Kohno S."/>
            <person name="de Koning A.J."/>
            <person name="Lance S.L."/>
            <person name="McCarthy F.M."/>
            <person name="McCormack J.E."/>
            <person name="Merchant M.E."/>
            <person name="Peterson D.G."/>
            <person name="Pollock D.D."/>
            <person name="Pourmand N."/>
            <person name="Raney B.J."/>
            <person name="Roessler K.A."/>
            <person name="Sanford J.R."/>
            <person name="Sawyer R.H."/>
            <person name="Schmidt C.J."/>
            <person name="Triplett E.W."/>
            <person name="Tuberville T.D."/>
            <person name="Venegas-Anaya M."/>
            <person name="Howard J.T."/>
            <person name="Jarvis E.D."/>
            <person name="Guillette L.J.Jr."/>
            <person name="Glenn T.C."/>
            <person name="Green R.E."/>
            <person name="Ray D.A."/>
        </authorList>
    </citation>
    <scope>NUCLEOTIDE SEQUENCE [LARGE SCALE GENOMIC DNA]</scope>
    <source>
        <strain evidence="2">KSC_2009_1</strain>
    </source>
</reference>
<evidence type="ECO:0000313" key="2">
    <source>
        <dbReference type="EMBL" id="KYO38643.1"/>
    </source>
</evidence>
<sequence>MLEQGLSLLEPEGQMGGLKHTTQKQKTLEVLASGAPGCAGLSAARPGTAAVGLLHCCGRAGRGARLARAAAWPATIPAAVPGWSNIGGFCILVFLLKKEGFVDALRCLQ</sequence>
<proteinExistence type="predicted"/>
<name>A0A151NPD9_ALLMI</name>
<accession>A0A151NPD9</accession>
<dbReference type="Proteomes" id="UP000050525">
    <property type="component" value="Unassembled WGS sequence"/>
</dbReference>
<comment type="caution">
    <text evidence="2">The sequence shown here is derived from an EMBL/GenBank/DDBJ whole genome shotgun (WGS) entry which is preliminary data.</text>
</comment>
<gene>
    <name evidence="2" type="ORF">Y1Q_0023359</name>
</gene>
<evidence type="ECO:0000313" key="3">
    <source>
        <dbReference type="Proteomes" id="UP000050525"/>
    </source>
</evidence>